<dbReference type="OrthoDB" id="194443at2759"/>
<evidence type="ECO:0000313" key="4">
    <source>
        <dbReference type="Proteomes" id="UP000664132"/>
    </source>
</evidence>
<comment type="caution">
    <text evidence="3">The sequence shown here is derived from an EMBL/GenBank/DDBJ whole genome shotgun (WGS) entry which is preliminary data.</text>
</comment>
<name>A0A8H8BWA4_9HELO</name>
<dbReference type="SUPFAM" id="SSF54695">
    <property type="entry name" value="POZ domain"/>
    <property type="match status" value="1"/>
</dbReference>
<dbReference type="PANTHER" id="PTHR47843">
    <property type="entry name" value="BTB DOMAIN-CONTAINING PROTEIN-RELATED"/>
    <property type="match status" value="1"/>
</dbReference>
<protein>
    <recommendedName>
        <fullName evidence="2">BTB domain-containing protein</fullName>
    </recommendedName>
</protein>
<organism evidence="3 4">
    <name type="scientific">Cadophora malorum</name>
    <dbReference type="NCBI Taxonomy" id="108018"/>
    <lineage>
        <taxon>Eukaryota</taxon>
        <taxon>Fungi</taxon>
        <taxon>Dikarya</taxon>
        <taxon>Ascomycota</taxon>
        <taxon>Pezizomycotina</taxon>
        <taxon>Leotiomycetes</taxon>
        <taxon>Helotiales</taxon>
        <taxon>Ploettnerulaceae</taxon>
        <taxon>Cadophora</taxon>
    </lineage>
</organism>
<feature type="domain" description="BTB" evidence="2">
    <location>
        <begin position="42"/>
        <end position="113"/>
    </location>
</feature>
<dbReference type="InterPro" id="IPR011333">
    <property type="entry name" value="SKP1/BTB/POZ_sf"/>
</dbReference>
<dbReference type="Gene3D" id="3.30.710.10">
    <property type="entry name" value="Potassium Channel Kv1.1, Chain A"/>
    <property type="match status" value="1"/>
</dbReference>
<feature type="region of interest" description="Disordered" evidence="1">
    <location>
        <begin position="1"/>
        <end position="35"/>
    </location>
</feature>
<gene>
    <name evidence="3" type="ORF">IFR04_000683</name>
</gene>
<dbReference type="Proteomes" id="UP000664132">
    <property type="component" value="Unassembled WGS sequence"/>
</dbReference>
<proteinExistence type="predicted"/>
<reference evidence="3" key="1">
    <citation type="submission" date="2021-02" db="EMBL/GenBank/DDBJ databases">
        <title>Genome sequence Cadophora malorum strain M34.</title>
        <authorList>
            <person name="Stefanovic E."/>
            <person name="Vu D."/>
            <person name="Scully C."/>
            <person name="Dijksterhuis J."/>
            <person name="Roader J."/>
            <person name="Houbraken J."/>
        </authorList>
    </citation>
    <scope>NUCLEOTIDE SEQUENCE</scope>
    <source>
        <strain evidence="3">M34</strain>
    </source>
</reference>
<dbReference type="InterPro" id="IPR000210">
    <property type="entry name" value="BTB/POZ_dom"/>
</dbReference>
<dbReference type="Pfam" id="PF00651">
    <property type="entry name" value="BTB"/>
    <property type="match status" value="1"/>
</dbReference>
<keyword evidence="4" id="KW-1185">Reference proteome</keyword>
<accession>A0A8H8BWA4</accession>
<feature type="compositionally biased region" description="Low complexity" evidence="1">
    <location>
        <begin position="1"/>
        <end position="27"/>
    </location>
</feature>
<dbReference type="PROSITE" id="PS50097">
    <property type="entry name" value="BTB"/>
    <property type="match status" value="1"/>
</dbReference>
<evidence type="ECO:0000313" key="3">
    <source>
        <dbReference type="EMBL" id="KAG4426217.1"/>
    </source>
</evidence>
<dbReference type="EMBL" id="JAFJYH010000004">
    <property type="protein sequence ID" value="KAG4426217.1"/>
    <property type="molecule type" value="Genomic_DNA"/>
</dbReference>
<evidence type="ECO:0000259" key="2">
    <source>
        <dbReference type="PROSITE" id="PS50097"/>
    </source>
</evidence>
<dbReference type="AlphaFoldDB" id="A0A8H8BWA4"/>
<evidence type="ECO:0000256" key="1">
    <source>
        <dbReference type="SAM" id="MobiDB-lite"/>
    </source>
</evidence>
<sequence>MSSSSSPAPTAAGSTPASCSELIPPSAKKSKKAPSLCDEHHEMVTIIMKSPTGKTGRKFIMYKSVACYYSPVLDKAFNGTFQEGQTQTMTIDDFQFPDTFGAVQSWMYTQKTDGWKEEWAKEYNARLYYVWVLAHRLIMPKLRSFLAESCAASTPDVFRNLDKQIWIDANVPSELLLDTLYVYCRADKPTKKDMKLEDYFVNVD</sequence>